<gene>
    <name evidence="2" type="ORF">HanXRQr2_Chr16g0738941</name>
</gene>
<reference evidence="2" key="1">
    <citation type="journal article" date="2017" name="Nature">
        <title>The sunflower genome provides insights into oil metabolism, flowering and Asterid evolution.</title>
        <authorList>
            <person name="Badouin H."/>
            <person name="Gouzy J."/>
            <person name="Grassa C.J."/>
            <person name="Murat F."/>
            <person name="Staton S.E."/>
            <person name="Cottret L."/>
            <person name="Lelandais-Briere C."/>
            <person name="Owens G.L."/>
            <person name="Carrere S."/>
            <person name="Mayjonade B."/>
            <person name="Legrand L."/>
            <person name="Gill N."/>
            <person name="Kane N.C."/>
            <person name="Bowers J.E."/>
            <person name="Hubner S."/>
            <person name="Bellec A."/>
            <person name="Berard A."/>
            <person name="Berges H."/>
            <person name="Blanchet N."/>
            <person name="Boniface M.C."/>
            <person name="Brunel D."/>
            <person name="Catrice O."/>
            <person name="Chaidir N."/>
            <person name="Claudel C."/>
            <person name="Donnadieu C."/>
            <person name="Faraut T."/>
            <person name="Fievet G."/>
            <person name="Helmstetter N."/>
            <person name="King M."/>
            <person name="Knapp S.J."/>
            <person name="Lai Z."/>
            <person name="Le Paslier M.C."/>
            <person name="Lippi Y."/>
            <person name="Lorenzon L."/>
            <person name="Mandel J.R."/>
            <person name="Marage G."/>
            <person name="Marchand G."/>
            <person name="Marquand E."/>
            <person name="Bret-Mestries E."/>
            <person name="Morien E."/>
            <person name="Nambeesan S."/>
            <person name="Nguyen T."/>
            <person name="Pegot-Espagnet P."/>
            <person name="Pouilly N."/>
            <person name="Raftis F."/>
            <person name="Sallet E."/>
            <person name="Schiex T."/>
            <person name="Thomas J."/>
            <person name="Vandecasteele C."/>
            <person name="Vares D."/>
            <person name="Vear F."/>
            <person name="Vautrin S."/>
            <person name="Crespi M."/>
            <person name="Mangin B."/>
            <person name="Burke J.M."/>
            <person name="Salse J."/>
            <person name="Munos S."/>
            <person name="Vincourt P."/>
            <person name="Rieseberg L.H."/>
            <person name="Langlade N.B."/>
        </authorList>
    </citation>
    <scope>NUCLEOTIDE SEQUENCE</scope>
    <source>
        <tissue evidence="2">Leaves</tissue>
    </source>
</reference>
<feature type="region of interest" description="Disordered" evidence="1">
    <location>
        <begin position="1"/>
        <end position="30"/>
    </location>
</feature>
<name>A0A9K3DPJ2_HELAN</name>
<protein>
    <submittedName>
        <fullName evidence="2">Uncharacterized protein</fullName>
    </submittedName>
</protein>
<dbReference type="EMBL" id="MNCJ02000331">
    <property type="protein sequence ID" value="KAF5759240.1"/>
    <property type="molecule type" value="Genomic_DNA"/>
</dbReference>
<organism evidence="2 3">
    <name type="scientific">Helianthus annuus</name>
    <name type="common">Common sunflower</name>
    <dbReference type="NCBI Taxonomy" id="4232"/>
    <lineage>
        <taxon>Eukaryota</taxon>
        <taxon>Viridiplantae</taxon>
        <taxon>Streptophyta</taxon>
        <taxon>Embryophyta</taxon>
        <taxon>Tracheophyta</taxon>
        <taxon>Spermatophyta</taxon>
        <taxon>Magnoliopsida</taxon>
        <taxon>eudicotyledons</taxon>
        <taxon>Gunneridae</taxon>
        <taxon>Pentapetalae</taxon>
        <taxon>asterids</taxon>
        <taxon>campanulids</taxon>
        <taxon>Asterales</taxon>
        <taxon>Asteraceae</taxon>
        <taxon>Asteroideae</taxon>
        <taxon>Heliantheae alliance</taxon>
        <taxon>Heliantheae</taxon>
        <taxon>Helianthus</taxon>
    </lineage>
</organism>
<sequence>MTRHNCWPASTGQLESEPNRVTPRPKLNQTTTRVGVTTIVTSLQQSNKI</sequence>
<evidence type="ECO:0000313" key="3">
    <source>
        <dbReference type="Proteomes" id="UP000215914"/>
    </source>
</evidence>
<dbReference type="Proteomes" id="UP000215914">
    <property type="component" value="Unassembled WGS sequence"/>
</dbReference>
<evidence type="ECO:0000256" key="1">
    <source>
        <dbReference type="SAM" id="MobiDB-lite"/>
    </source>
</evidence>
<dbReference type="AlphaFoldDB" id="A0A9K3DPJ2"/>
<dbReference type="Gramene" id="mRNA:HanXRQr2_Chr16g0738941">
    <property type="protein sequence ID" value="CDS:HanXRQr2_Chr16g0738941.1"/>
    <property type="gene ID" value="HanXRQr2_Chr16g0738941"/>
</dbReference>
<keyword evidence="3" id="KW-1185">Reference proteome</keyword>
<comment type="caution">
    <text evidence="2">The sequence shown here is derived from an EMBL/GenBank/DDBJ whole genome shotgun (WGS) entry which is preliminary data.</text>
</comment>
<evidence type="ECO:0000313" key="2">
    <source>
        <dbReference type="EMBL" id="KAF5759240.1"/>
    </source>
</evidence>
<reference evidence="2" key="2">
    <citation type="submission" date="2020-06" db="EMBL/GenBank/DDBJ databases">
        <title>Helianthus annuus Genome sequencing and assembly Release 2.</title>
        <authorList>
            <person name="Gouzy J."/>
            <person name="Langlade N."/>
            <person name="Munos S."/>
        </authorList>
    </citation>
    <scope>NUCLEOTIDE SEQUENCE</scope>
    <source>
        <tissue evidence="2">Leaves</tissue>
    </source>
</reference>
<accession>A0A9K3DPJ2</accession>
<proteinExistence type="predicted"/>